<evidence type="ECO:0000313" key="2">
    <source>
        <dbReference type="Proteomes" id="UP000282957"/>
    </source>
</evidence>
<dbReference type="Proteomes" id="UP000282957">
    <property type="component" value="Unassembled WGS sequence"/>
</dbReference>
<keyword evidence="2" id="KW-1185">Reference proteome</keyword>
<name>A0A437LZ42_9PROT</name>
<protein>
    <submittedName>
        <fullName evidence="1">Uncharacterized protein</fullName>
    </submittedName>
</protein>
<proteinExistence type="predicted"/>
<dbReference type="RefSeq" id="WP_127789955.1">
    <property type="nucleotide sequence ID" value="NZ_SACL01000012.1"/>
</dbReference>
<evidence type="ECO:0000313" key="1">
    <source>
        <dbReference type="EMBL" id="RVT90688.1"/>
    </source>
</evidence>
<reference evidence="1 2" key="1">
    <citation type="submission" date="2019-01" db="EMBL/GenBank/DDBJ databases">
        <authorList>
            <person name="Chen W.-M."/>
        </authorList>
    </citation>
    <scope>NUCLEOTIDE SEQUENCE [LARGE SCALE GENOMIC DNA]</scope>
    <source>
        <strain evidence="1 2">CCP-6</strain>
    </source>
</reference>
<gene>
    <name evidence="1" type="ORF">EOD42_23075</name>
</gene>
<dbReference type="AlphaFoldDB" id="A0A437LZ42"/>
<dbReference type="EMBL" id="SACL01000012">
    <property type="protein sequence ID" value="RVT90688.1"/>
    <property type="molecule type" value="Genomic_DNA"/>
</dbReference>
<accession>A0A437LZ42</accession>
<comment type="caution">
    <text evidence="1">The sequence shown here is derived from an EMBL/GenBank/DDBJ whole genome shotgun (WGS) entry which is preliminary data.</text>
</comment>
<organism evidence="1 2">
    <name type="scientific">Rhodovarius crocodyli</name>
    <dbReference type="NCBI Taxonomy" id="1979269"/>
    <lineage>
        <taxon>Bacteria</taxon>
        <taxon>Pseudomonadati</taxon>
        <taxon>Pseudomonadota</taxon>
        <taxon>Alphaproteobacteria</taxon>
        <taxon>Acetobacterales</taxon>
        <taxon>Roseomonadaceae</taxon>
        <taxon>Rhodovarius</taxon>
    </lineage>
</organism>
<dbReference type="OrthoDB" id="7320733at2"/>
<sequence length="249" mass="27458">MDPRPARSAPTLPWRKFDLAGEQASDALLLGPGQATHSFDFGDAPRRFGQRDAGRGDGGNLIASRGADILVAMTEDGGAGIQWFHGPECGGSQEASPGGWLLFRLPAGPDWAEATTRLQRTAAPDRCPARYVPSFTRWRRVTVDYPWMDDTAPRPPFRADSMISEHFGGRDIMTADHLERFWFAQGLGMVRWERWEAPNAVSPAPSRPGAAEQCPLVTGGDAPGPGWVLTDCRMWTRFRRGEQQAMPWP</sequence>